<protein>
    <recommendedName>
        <fullName evidence="3">MBL fold metallo-hydrolase</fullName>
    </recommendedName>
</protein>
<sequence>MATDIRAIKALNDFPETPYEKAASQNVLEFRWIHGQCFQFRLPDGKVLMTDPFLPQNPKAWRREDTPVLDLNELGPVDYVTINHSHFDHTSDLPAVFKENSPIVICDRIFARELSAAYQVPEYNIWPIVPGMTYQFDSFRLDTVAGKHNDIGGPCDLEGARFIDPENAMVGPLNSYGCLFNTSFLFTLTNHYRIGFAAGVDVKGMAEAWKGIGIDLLLRQRLVYAKPEEYAEDCKLLGGQLIVPMHHDAAFDWNADMNAYALDVNGLLRQDGVPMAMFNPQRLKWYKVQTSICAEAML</sequence>
<gene>
    <name evidence="1" type="ORF">MM35RIKEN_04690</name>
</gene>
<dbReference type="InterPro" id="IPR050114">
    <property type="entry name" value="UPF0173_UPF0282_UlaG_hydrolase"/>
</dbReference>
<name>A0A810PW22_9FIRM</name>
<keyword evidence="2" id="KW-1185">Reference proteome</keyword>
<dbReference type="EMBL" id="AP023415">
    <property type="protein sequence ID" value="BCK78277.1"/>
    <property type="molecule type" value="Genomic_DNA"/>
</dbReference>
<dbReference type="AlphaFoldDB" id="A0A810PW22"/>
<dbReference type="PANTHER" id="PTHR43546:SF3">
    <property type="entry name" value="UPF0173 METAL-DEPENDENT HYDROLASE MJ1163"/>
    <property type="match status" value="1"/>
</dbReference>
<dbReference type="KEGG" id="vfa:MM35RIKEN_04690"/>
<dbReference type="PANTHER" id="PTHR43546">
    <property type="entry name" value="UPF0173 METAL-DEPENDENT HYDROLASE MJ1163-RELATED"/>
    <property type="match status" value="1"/>
</dbReference>
<dbReference type="SUPFAM" id="SSF56281">
    <property type="entry name" value="Metallo-hydrolase/oxidoreductase"/>
    <property type="match status" value="1"/>
</dbReference>
<dbReference type="RefSeq" id="WP_212818928.1">
    <property type="nucleotide sequence ID" value="NZ_AP023415.1"/>
</dbReference>
<dbReference type="Proteomes" id="UP000681343">
    <property type="component" value="Chromosome"/>
</dbReference>
<evidence type="ECO:0000313" key="2">
    <source>
        <dbReference type="Proteomes" id="UP000681343"/>
    </source>
</evidence>
<organism evidence="1 2">
    <name type="scientific">Vescimonas fastidiosa</name>
    <dbReference type="NCBI Taxonomy" id="2714353"/>
    <lineage>
        <taxon>Bacteria</taxon>
        <taxon>Bacillati</taxon>
        <taxon>Bacillota</taxon>
        <taxon>Clostridia</taxon>
        <taxon>Eubacteriales</taxon>
        <taxon>Oscillospiraceae</taxon>
        <taxon>Vescimonas</taxon>
    </lineage>
</organism>
<dbReference type="InterPro" id="IPR036866">
    <property type="entry name" value="RibonucZ/Hydroxyglut_hydro"/>
</dbReference>
<evidence type="ECO:0008006" key="3">
    <source>
        <dbReference type="Google" id="ProtNLM"/>
    </source>
</evidence>
<dbReference type="Pfam" id="PF13483">
    <property type="entry name" value="Lactamase_B_3"/>
    <property type="match status" value="1"/>
</dbReference>
<reference evidence="1" key="1">
    <citation type="submission" date="2020-09" db="EMBL/GenBank/DDBJ databases">
        <title>New species isolated from human feces.</title>
        <authorList>
            <person name="Kitahara M."/>
            <person name="Shigeno Y."/>
            <person name="Shime M."/>
            <person name="Matsumoto Y."/>
            <person name="Nakamura S."/>
            <person name="Motooka D."/>
            <person name="Fukuoka S."/>
            <person name="Nishikawa H."/>
            <person name="Benno Y."/>
        </authorList>
    </citation>
    <scope>NUCLEOTIDE SEQUENCE</scope>
    <source>
        <strain evidence="1">MM35</strain>
    </source>
</reference>
<evidence type="ECO:0000313" key="1">
    <source>
        <dbReference type="EMBL" id="BCK78277.1"/>
    </source>
</evidence>
<proteinExistence type="predicted"/>
<accession>A0A810PW22</accession>
<dbReference type="Gene3D" id="3.60.15.10">
    <property type="entry name" value="Ribonuclease Z/Hydroxyacylglutathione hydrolase-like"/>
    <property type="match status" value="1"/>
</dbReference>